<keyword evidence="2" id="KW-0732">Signal</keyword>
<dbReference type="InterPro" id="IPR027417">
    <property type="entry name" value="P-loop_NTPase"/>
</dbReference>
<sequence length="818" mass="93496">MFGLQTTRQFAICWIHSVTTPLLAFFMSSKSTSFFDNTSGTRVKHSTFTVTQTTNVHNHEALSHDYPPSSPELAKLHNHCAPDAFLNSAERPDPPRCKPKTRQKLLLEAKGFIDGGDSTSSVMWLLGSAGAGKTAIAQTTAEEQMKEGRLLGCHFFFRTSKDGKRSDGRRWAPNLIHQMVRFLPETLPDVERAIRGNNSVFEQLPNGILEELFLRSLLLAVNPDSGKKFRFGIVKALRSFLGLNRPKIDTGRHWLVVVDGLDECNSQDMQVHILKTIAAIIPKLPIPIRFLIASRPETHIRTTINREFKDIYVHRIDLDQDQDIRKDLEEYYHDRFTELRLEHPALNGQEVYASWPSQENVEILIIKSAPQFIFANTVMNYISHPRGHPVKRLQVILGISLAPRNDKPFLELDALYQVILLTVDESDRDLVMHILTLIYLAGKKEFSKLELQGSPRFIEEFLLLEVGDVPRLLDPLVSILALPESSSGIIGMLHASFFDYFRDPERSGDLTLPLDLVHNIIARRQFDKMDYPDFWVLGGLSYNDSYHARLNTAALDSFLDHATQARMSQDLIMKLFALQEYLFELPVPPPSDSQKLEPGVYRARICSILRDALERILGTTNQSTSKFPKSTSRPSFSDKLHFPRGEMVALVRQLLLHDGDGDNDHLSSLIAQLLHNIKEDQSSRSKGDHRRQRVFYKAYMLLIWELVSTQGNLLYRRDFFEVLRCAFSISIGTSRWERECIEEIIKFTEDFDMMRRSKFLSAVTEFIPQGLIEDVKAKWSTISGHEYTNDTSTFDDSEPFTIYVEDFDIDSGQQVLFT</sequence>
<dbReference type="Proteomes" id="UP000807306">
    <property type="component" value="Unassembled WGS sequence"/>
</dbReference>
<feature type="chain" id="PRO_5040171174" description="Nephrocystin 3-like N-terminal domain-containing protein" evidence="2">
    <location>
        <begin position="25"/>
        <end position="818"/>
    </location>
</feature>
<comment type="caution">
    <text evidence="4">The sequence shown here is derived from an EMBL/GenBank/DDBJ whole genome shotgun (WGS) entry which is preliminary data.</text>
</comment>
<dbReference type="AlphaFoldDB" id="A0A9P6E8D7"/>
<dbReference type="OrthoDB" id="3018304at2759"/>
<evidence type="ECO:0000256" key="2">
    <source>
        <dbReference type="SAM" id="SignalP"/>
    </source>
</evidence>
<proteinExistence type="predicted"/>
<evidence type="ECO:0000259" key="3">
    <source>
        <dbReference type="Pfam" id="PF24883"/>
    </source>
</evidence>
<organism evidence="4 5">
    <name type="scientific">Crepidotus variabilis</name>
    <dbReference type="NCBI Taxonomy" id="179855"/>
    <lineage>
        <taxon>Eukaryota</taxon>
        <taxon>Fungi</taxon>
        <taxon>Dikarya</taxon>
        <taxon>Basidiomycota</taxon>
        <taxon>Agaricomycotina</taxon>
        <taxon>Agaricomycetes</taxon>
        <taxon>Agaricomycetidae</taxon>
        <taxon>Agaricales</taxon>
        <taxon>Agaricineae</taxon>
        <taxon>Crepidotaceae</taxon>
        <taxon>Crepidotus</taxon>
    </lineage>
</organism>
<dbReference type="Gene3D" id="3.40.50.300">
    <property type="entry name" value="P-loop containing nucleotide triphosphate hydrolases"/>
    <property type="match status" value="1"/>
</dbReference>
<dbReference type="Pfam" id="PF24883">
    <property type="entry name" value="NPHP3_N"/>
    <property type="match status" value="2"/>
</dbReference>
<dbReference type="PANTHER" id="PTHR10039">
    <property type="entry name" value="AMELOGENIN"/>
    <property type="match status" value="1"/>
</dbReference>
<reference evidence="4" key="1">
    <citation type="submission" date="2020-11" db="EMBL/GenBank/DDBJ databases">
        <authorList>
            <consortium name="DOE Joint Genome Institute"/>
            <person name="Ahrendt S."/>
            <person name="Riley R."/>
            <person name="Andreopoulos W."/>
            <person name="Labutti K."/>
            <person name="Pangilinan J."/>
            <person name="Ruiz-Duenas F.J."/>
            <person name="Barrasa J.M."/>
            <person name="Sanchez-Garcia M."/>
            <person name="Camarero S."/>
            <person name="Miyauchi S."/>
            <person name="Serrano A."/>
            <person name="Linde D."/>
            <person name="Babiker R."/>
            <person name="Drula E."/>
            <person name="Ayuso-Fernandez I."/>
            <person name="Pacheco R."/>
            <person name="Padilla G."/>
            <person name="Ferreira P."/>
            <person name="Barriuso J."/>
            <person name="Kellner H."/>
            <person name="Castanera R."/>
            <person name="Alfaro M."/>
            <person name="Ramirez L."/>
            <person name="Pisabarro A.G."/>
            <person name="Kuo A."/>
            <person name="Tritt A."/>
            <person name="Lipzen A."/>
            <person name="He G."/>
            <person name="Yan M."/>
            <person name="Ng V."/>
            <person name="Cullen D."/>
            <person name="Martin F."/>
            <person name="Rosso M.-N."/>
            <person name="Henrissat B."/>
            <person name="Hibbett D."/>
            <person name="Martinez A.T."/>
            <person name="Grigoriev I.V."/>
        </authorList>
    </citation>
    <scope>NUCLEOTIDE SEQUENCE</scope>
    <source>
        <strain evidence="4">CBS 506.95</strain>
    </source>
</reference>
<dbReference type="EMBL" id="MU157901">
    <property type="protein sequence ID" value="KAF9524278.1"/>
    <property type="molecule type" value="Genomic_DNA"/>
</dbReference>
<name>A0A9P6E8D7_9AGAR</name>
<feature type="domain" description="Nephrocystin 3-like N-terminal" evidence="3">
    <location>
        <begin position="249"/>
        <end position="295"/>
    </location>
</feature>
<evidence type="ECO:0000256" key="1">
    <source>
        <dbReference type="ARBA" id="ARBA00022737"/>
    </source>
</evidence>
<feature type="signal peptide" evidence="2">
    <location>
        <begin position="1"/>
        <end position="24"/>
    </location>
</feature>
<gene>
    <name evidence="4" type="ORF">CPB83DRAFT_910051</name>
</gene>
<feature type="domain" description="Nephrocystin 3-like N-terminal" evidence="3">
    <location>
        <begin position="117"/>
        <end position="216"/>
    </location>
</feature>
<evidence type="ECO:0000313" key="5">
    <source>
        <dbReference type="Proteomes" id="UP000807306"/>
    </source>
</evidence>
<dbReference type="InterPro" id="IPR056884">
    <property type="entry name" value="NPHP3-like_N"/>
</dbReference>
<evidence type="ECO:0000313" key="4">
    <source>
        <dbReference type="EMBL" id="KAF9524278.1"/>
    </source>
</evidence>
<protein>
    <recommendedName>
        <fullName evidence="3">Nephrocystin 3-like N-terminal domain-containing protein</fullName>
    </recommendedName>
</protein>
<dbReference type="SUPFAM" id="SSF52540">
    <property type="entry name" value="P-loop containing nucleoside triphosphate hydrolases"/>
    <property type="match status" value="1"/>
</dbReference>
<accession>A0A9P6E8D7</accession>
<keyword evidence="1" id="KW-0677">Repeat</keyword>
<keyword evidence="5" id="KW-1185">Reference proteome</keyword>